<reference evidence="1" key="1">
    <citation type="submission" date="2020-05" db="EMBL/GenBank/DDBJ databases">
        <title>Large-scale comparative analyses of tick genomes elucidate their genetic diversity and vector capacities.</title>
        <authorList>
            <person name="Jia N."/>
            <person name="Wang J."/>
            <person name="Shi W."/>
            <person name="Du L."/>
            <person name="Sun Y."/>
            <person name="Zhan W."/>
            <person name="Jiang J."/>
            <person name="Wang Q."/>
            <person name="Zhang B."/>
            <person name="Ji P."/>
            <person name="Sakyi L.B."/>
            <person name="Cui X."/>
            <person name="Yuan T."/>
            <person name="Jiang B."/>
            <person name="Yang W."/>
            <person name="Lam T.T.-Y."/>
            <person name="Chang Q."/>
            <person name="Ding S."/>
            <person name="Wang X."/>
            <person name="Zhu J."/>
            <person name="Ruan X."/>
            <person name="Zhao L."/>
            <person name="Wei J."/>
            <person name="Que T."/>
            <person name="Du C."/>
            <person name="Cheng J."/>
            <person name="Dai P."/>
            <person name="Han X."/>
            <person name="Huang E."/>
            <person name="Gao Y."/>
            <person name="Liu J."/>
            <person name="Shao H."/>
            <person name="Ye R."/>
            <person name="Li L."/>
            <person name="Wei W."/>
            <person name="Wang X."/>
            <person name="Wang C."/>
            <person name="Yang T."/>
            <person name="Huo Q."/>
            <person name="Li W."/>
            <person name="Guo W."/>
            <person name="Chen H."/>
            <person name="Zhou L."/>
            <person name="Ni X."/>
            <person name="Tian J."/>
            <person name="Zhou Y."/>
            <person name="Sheng Y."/>
            <person name="Liu T."/>
            <person name="Pan Y."/>
            <person name="Xia L."/>
            <person name="Li J."/>
            <person name="Zhao F."/>
            <person name="Cao W."/>
        </authorList>
    </citation>
    <scope>NUCLEOTIDE SEQUENCE</scope>
    <source>
        <strain evidence="1">Hyas-2018</strain>
    </source>
</reference>
<evidence type="ECO:0000313" key="2">
    <source>
        <dbReference type="Proteomes" id="UP000821845"/>
    </source>
</evidence>
<name>A0ACB7SXK7_HYAAI</name>
<comment type="caution">
    <text evidence="1">The sequence shown here is derived from an EMBL/GenBank/DDBJ whole genome shotgun (WGS) entry which is preliminary data.</text>
</comment>
<keyword evidence="2" id="KW-1185">Reference proteome</keyword>
<evidence type="ECO:0000313" key="1">
    <source>
        <dbReference type="EMBL" id="KAH6938494.1"/>
    </source>
</evidence>
<proteinExistence type="predicted"/>
<dbReference type="EMBL" id="CM023482">
    <property type="protein sequence ID" value="KAH6938494.1"/>
    <property type="molecule type" value="Genomic_DNA"/>
</dbReference>
<protein>
    <submittedName>
        <fullName evidence="1">Uncharacterized protein</fullName>
    </submittedName>
</protein>
<dbReference type="Proteomes" id="UP000821845">
    <property type="component" value="Chromosome 2"/>
</dbReference>
<accession>A0ACB7SXK7</accession>
<sequence length="141" mass="15120">MIAALCHDFATGSLPLEPSPGVERQLSRGAAAVANGPSPVVVVVAVACLVALLLPLEEGASASSSSHPFLQLNHQQKLIAAYILGVAQLRPLSAPPRLLQCEDHSYSMLLLPARRDPTIIWSTAKSHRGSPHVPSHWEWRI</sequence>
<gene>
    <name evidence="1" type="ORF">HPB50_010030</name>
</gene>
<organism evidence="1 2">
    <name type="scientific">Hyalomma asiaticum</name>
    <name type="common">Tick</name>
    <dbReference type="NCBI Taxonomy" id="266040"/>
    <lineage>
        <taxon>Eukaryota</taxon>
        <taxon>Metazoa</taxon>
        <taxon>Ecdysozoa</taxon>
        <taxon>Arthropoda</taxon>
        <taxon>Chelicerata</taxon>
        <taxon>Arachnida</taxon>
        <taxon>Acari</taxon>
        <taxon>Parasitiformes</taxon>
        <taxon>Ixodida</taxon>
        <taxon>Ixodoidea</taxon>
        <taxon>Ixodidae</taxon>
        <taxon>Hyalomminae</taxon>
        <taxon>Hyalomma</taxon>
    </lineage>
</organism>